<evidence type="ECO:0000313" key="9">
    <source>
        <dbReference type="Proteomes" id="UP000308652"/>
    </source>
</evidence>
<dbReference type="EMBL" id="ML213598">
    <property type="protein sequence ID" value="TFK39697.1"/>
    <property type="molecule type" value="Genomic_DNA"/>
</dbReference>
<dbReference type="Pfam" id="PF01494">
    <property type="entry name" value="FAD_binding_3"/>
    <property type="match status" value="1"/>
</dbReference>
<keyword evidence="9" id="KW-1185">Reference proteome</keyword>
<comment type="cofactor">
    <cofactor evidence="1">
        <name>FAD</name>
        <dbReference type="ChEBI" id="CHEBI:57692"/>
    </cofactor>
</comment>
<dbReference type="OrthoDB" id="2690153at2759"/>
<proteinExistence type="predicted"/>
<evidence type="ECO:0000256" key="1">
    <source>
        <dbReference type="ARBA" id="ARBA00001974"/>
    </source>
</evidence>
<keyword evidence="4" id="KW-0560">Oxidoreductase</keyword>
<keyword evidence="6" id="KW-0812">Transmembrane</keyword>
<dbReference type="Gene3D" id="3.50.50.60">
    <property type="entry name" value="FAD/NAD(P)-binding domain"/>
    <property type="match status" value="1"/>
</dbReference>
<name>A0A5C3M4C8_9AGAR</name>
<dbReference type="InterPro" id="IPR050641">
    <property type="entry name" value="RIFMO-like"/>
</dbReference>
<dbReference type="PRINTS" id="PR00420">
    <property type="entry name" value="RNGMNOXGNASE"/>
</dbReference>
<keyword evidence="6" id="KW-1133">Transmembrane helix</keyword>
<dbReference type="SUPFAM" id="SSF51905">
    <property type="entry name" value="FAD/NAD(P)-binding domain"/>
    <property type="match status" value="1"/>
</dbReference>
<evidence type="ECO:0000256" key="3">
    <source>
        <dbReference type="ARBA" id="ARBA00022827"/>
    </source>
</evidence>
<keyword evidence="3" id="KW-0274">FAD</keyword>
<dbReference type="Gene3D" id="3.40.30.120">
    <property type="match status" value="1"/>
</dbReference>
<accession>A0A5C3M4C8</accession>
<evidence type="ECO:0000256" key="5">
    <source>
        <dbReference type="SAM" id="MobiDB-lite"/>
    </source>
</evidence>
<dbReference type="InterPro" id="IPR002938">
    <property type="entry name" value="FAD-bd"/>
</dbReference>
<protein>
    <submittedName>
        <fullName evidence="8">FAD binding domain-containing protein</fullName>
    </submittedName>
</protein>
<dbReference type="PANTHER" id="PTHR43004:SF19">
    <property type="entry name" value="BINDING MONOOXYGENASE, PUTATIVE (JCVI)-RELATED"/>
    <property type="match status" value="1"/>
</dbReference>
<dbReference type="AlphaFoldDB" id="A0A5C3M4C8"/>
<dbReference type="GO" id="GO:0016709">
    <property type="term" value="F:oxidoreductase activity, acting on paired donors, with incorporation or reduction of molecular oxygen, NAD(P)H as one donor, and incorporation of one atom of oxygen"/>
    <property type="evidence" value="ECO:0007669"/>
    <property type="project" value="UniProtKB-ARBA"/>
</dbReference>
<dbReference type="Gene3D" id="3.30.70.2450">
    <property type="match status" value="1"/>
</dbReference>
<dbReference type="GO" id="GO:0071949">
    <property type="term" value="F:FAD binding"/>
    <property type="evidence" value="ECO:0007669"/>
    <property type="project" value="InterPro"/>
</dbReference>
<reference evidence="8 9" key="1">
    <citation type="journal article" date="2019" name="Nat. Ecol. Evol.">
        <title>Megaphylogeny resolves global patterns of mushroom evolution.</title>
        <authorList>
            <person name="Varga T."/>
            <person name="Krizsan K."/>
            <person name="Foldi C."/>
            <person name="Dima B."/>
            <person name="Sanchez-Garcia M."/>
            <person name="Sanchez-Ramirez S."/>
            <person name="Szollosi G.J."/>
            <person name="Szarkandi J.G."/>
            <person name="Papp V."/>
            <person name="Albert L."/>
            <person name="Andreopoulos W."/>
            <person name="Angelini C."/>
            <person name="Antonin V."/>
            <person name="Barry K.W."/>
            <person name="Bougher N.L."/>
            <person name="Buchanan P."/>
            <person name="Buyck B."/>
            <person name="Bense V."/>
            <person name="Catcheside P."/>
            <person name="Chovatia M."/>
            <person name="Cooper J."/>
            <person name="Damon W."/>
            <person name="Desjardin D."/>
            <person name="Finy P."/>
            <person name="Geml J."/>
            <person name="Haridas S."/>
            <person name="Hughes K."/>
            <person name="Justo A."/>
            <person name="Karasinski D."/>
            <person name="Kautmanova I."/>
            <person name="Kiss B."/>
            <person name="Kocsube S."/>
            <person name="Kotiranta H."/>
            <person name="LaButti K.M."/>
            <person name="Lechner B.E."/>
            <person name="Liimatainen K."/>
            <person name="Lipzen A."/>
            <person name="Lukacs Z."/>
            <person name="Mihaltcheva S."/>
            <person name="Morgado L.N."/>
            <person name="Niskanen T."/>
            <person name="Noordeloos M.E."/>
            <person name="Ohm R.A."/>
            <person name="Ortiz-Santana B."/>
            <person name="Ovrebo C."/>
            <person name="Racz N."/>
            <person name="Riley R."/>
            <person name="Savchenko A."/>
            <person name="Shiryaev A."/>
            <person name="Soop K."/>
            <person name="Spirin V."/>
            <person name="Szebenyi C."/>
            <person name="Tomsovsky M."/>
            <person name="Tulloss R.E."/>
            <person name="Uehling J."/>
            <person name="Grigoriev I.V."/>
            <person name="Vagvolgyi C."/>
            <person name="Papp T."/>
            <person name="Martin F.M."/>
            <person name="Miettinen O."/>
            <person name="Hibbett D.S."/>
            <person name="Nagy L.G."/>
        </authorList>
    </citation>
    <scope>NUCLEOTIDE SEQUENCE [LARGE SCALE GENOMIC DNA]</scope>
    <source>
        <strain evidence="8 9">CBS 166.37</strain>
    </source>
</reference>
<feature type="domain" description="FAD-binding" evidence="7">
    <location>
        <begin position="6"/>
        <end position="356"/>
    </location>
</feature>
<evidence type="ECO:0000256" key="2">
    <source>
        <dbReference type="ARBA" id="ARBA00022630"/>
    </source>
</evidence>
<dbReference type="PANTHER" id="PTHR43004">
    <property type="entry name" value="TRK SYSTEM POTASSIUM UPTAKE PROTEIN"/>
    <property type="match status" value="1"/>
</dbReference>
<dbReference type="STRING" id="68775.A0A5C3M4C8"/>
<evidence type="ECO:0000313" key="8">
    <source>
        <dbReference type="EMBL" id="TFK39697.1"/>
    </source>
</evidence>
<keyword evidence="6" id="KW-0472">Membrane</keyword>
<feature type="transmembrane region" description="Helical" evidence="6">
    <location>
        <begin position="6"/>
        <end position="29"/>
    </location>
</feature>
<gene>
    <name evidence="8" type="ORF">BDQ12DRAFT_721912</name>
</gene>
<sequence length="551" mass="60163">MSIEPILIVGAGPAGLVLALSLLQNGVAIRIIDKAKTHRLGERGAGIMPRTLEVYNILGTLADVCNKANPLPFFRVYGPPGGTEALNTFPMSPYMEPTGPCPYKNPVVLGQHHHEAILRAHLEKYGCHVEIATELHSFEQHESHVTAHLVHDNGEKQVTETANFPWLIGADGARSIVRKQLGLSFLGETRTGENIVLGDIYVKEGLDSEFWHNWGDASSKMASLRPTGQGDNIFAFLIFGKEIDYDKVATGREDVVKTFYEISGRKDIIFGDLIWISNYRPNMRMVDKFHEGRVFVAGDAAHCHTPAGGQGMNSSVQDSFNLGWKLALVHKGLAPPSLLDSYDTERLPVIAEMLNKSTLLFKQTIKPGATLSDSGWRRDGDLQQLGVNYRSSPIVVDEEASESVAPAAYNSGSETEARAGDRAPEAADLVDITNEDKTTSLFKIFGASYHTILIFSGTVEEHAALAEASKKLPKDTVRSILITSTADGVTTQHKDLFSQVLLDPQHIAFSTYWTPSDSLGVVVVRPDGVIGARVRDVSGLQKYFSGIFLEA</sequence>
<evidence type="ECO:0000256" key="6">
    <source>
        <dbReference type="SAM" id="Phobius"/>
    </source>
</evidence>
<evidence type="ECO:0000259" key="7">
    <source>
        <dbReference type="Pfam" id="PF01494"/>
    </source>
</evidence>
<organism evidence="8 9">
    <name type="scientific">Crucibulum laeve</name>
    <dbReference type="NCBI Taxonomy" id="68775"/>
    <lineage>
        <taxon>Eukaryota</taxon>
        <taxon>Fungi</taxon>
        <taxon>Dikarya</taxon>
        <taxon>Basidiomycota</taxon>
        <taxon>Agaricomycotina</taxon>
        <taxon>Agaricomycetes</taxon>
        <taxon>Agaricomycetidae</taxon>
        <taxon>Agaricales</taxon>
        <taxon>Agaricineae</taxon>
        <taxon>Nidulariaceae</taxon>
        <taxon>Crucibulum</taxon>
    </lineage>
</organism>
<dbReference type="Proteomes" id="UP000308652">
    <property type="component" value="Unassembled WGS sequence"/>
</dbReference>
<keyword evidence="2" id="KW-0285">Flavoprotein</keyword>
<dbReference type="InterPro" id="IPR036188">
    <property type="entry name" value="FAD/NAD-bd_sf"/>
</dbReference>
<evidence type="ECO:0000256" key="4">
    <source>
        <dbReference type="ARBA" id="ARBA00023002"/>
    </source>
</evidence>
<feature type="region of interest" description="Disordered" evidence="5">
    <location>
        <begin position="401"/>
        <end position="423"/>
    </location>
</feature>